<keyword evidence="1" id="KW-1185">Reference proteome</keyword>
<dbReference type="Proteomes" id="UP000035681">
    <property type="component" value="Unplaced"/>
</dbReference>
<reference evidence="2" key="1">
    <citation type="submission" date="2015-08" db="UniProtKB">
        <authorList>
            <consortium name="WormBaseParasite"/>
        </authorList>
    </citation>
    <scope>IDENTIFICATION</scope>
</reference>
<proteinExistence type="predicted"/>
<accession>A0A0K0ES30</accession>
<dbReference type="WBParaSite" id="TCONS_00012725.p1">
    <property type="protein sequence ID" value="TCONS_00012725.p1"/>
    <property type="gene ID" value="XLOC_008391"/>
</dbReference>
<name>A0A0K0ES30_STRER</name>
<dbReference type="WBParaSite" id="SSTP_0001225900.1">
    <property type="protein sequence ID" value="SSTP_0001225900.1"/>
    <property type="gene ID" value="SSTP_0001225900"/>
</dbReference>
<evidence type="ECO:0000313" key="1">
    <source>
        <dbReference type="Proteomes" id="UP000035681"/>
    </source>
</evidence>
<sequence length="161" mass="19200">MNNGRKLIGNFTIDEWLRKLNDIMYDDNCDENTFLNTIKDVEIELIKEKQTCQVLSNIFHKNTNWPLNFFLVLKTRQQYIIDIFILNEFGWEVFDYIWKSPLPNHERIEIIKEVGVLNFTSISAPSNENFELLCYTVEYDKYLDSKIDWALQYGIKVSQTL</sequence>
<evidence type="ECO:0000313" key="2">
    <source>
        <dbReference type="WBParaSite" id="SSTP_0001225900.1"/>
    </source>
</evidence>
<organism evidence="2">
    <name type="scientific">Strongyloides stercoralis</name>
    <name type="common">Threadworm</name>
    <dbReference type="NCBI Taxonomy" id="6248"/>
    <lineage>
        <taxon>Eukaryota</taxon>
        <taxon>Metazoa</taxon>
        <taxon>Ecdysozoa</taxon>
        <taxon>Nematoda</taxon>
        <taxon>Chromadorea</taxon>
        <taxon>Rhabditida</taxon>
        <taxon>Tylenchina</taxon>
        <taxon>Panagrolaimomorpha</taxon>
        <taxon>Strongyloidoidea</taxon>
        <taxon>Strongyloididae</taxon>
        <taxon>Strongyloides</taxon>
    </lineage>
</organism>
<protein>
    <submittedName>
        <fullName evidence="2">DUF4240 domain-containing protein</fullName>
    </submittedName>
</protein>
<dbReference type="AlphaFoldDB" id="A0A0K0ES30"/>